<feature type="coiled-coil region" evidence="5">
    <location>
        <begin position="129"/>
        <end position="156"/>
    </location>
</feature>
<dbReference type="SUPFAM" id="SSF46565">
    <property type="entry name" value="Chaperone J-domain"/>
    <property type="match status" value="1"/>
</dbReference>
<dbReference type="EMBL" id="JAAXYO010000152">
    <property type="protein sequence ID" value="MBU2788490.1"/>
    <property type="molecule type" value="Genomic_DNA"/>
</dbReference>
<dbReference type="InterPro" id="IPR036869">
    <property type="entry name" value="J_dom_sf"/>
</dbReference>
<proteinExistence type="inferred from homology"/>
<dbReference type="HAMAP" id="MF_00682">
    <property type="entry name" value="HscB"/>
    <property type="match status" value="1"/>
</dbReference>
<dbReference type="GO" id="GO:0001671">
    <property type="term" value="F:ATPase activator activity"/>
    <property type="evidence" value="ECO:0007669"/>
    <property type="project" value="InterPro"/>
</dbReference>
<dbReference type="GO" id="GO:0044571">
    <property type="term" value="P:[2Fe-2S] cluster assembly"/>
    <property type="evidence" value="ECO:0007669"/>
    <property type="project" value="InterPro"/>
</dbReference>
<evidence type="ECO:0000256" key="3">
    <source>
        <dbReference type="ARBA" id="ARBA00025596"/>
    </source>
</evidence>
<sequence length="193" mass="21709">MEAGAALCPQCGALQPFDPSLSLFAILGLAEGFVIDPAALRSAALERLRAVHPDRFAQADGRTQRQSLEWTTRLNEAQAVLGDPLRRGDYLFSRHFGQSALGEEMGSLRDPEVLMRQMERREALEEAAAVRDQAALERLRAEAHAEEKQIEEQLAASFTAPEAGRIAPLLQEWQYLRKFLAEIDQYEERWDFA</sequence>
<comment type="similarity">
    <text evidence="1 4">Belongs to the HscB family.</text>
</comment>
<dbReference type="GO" id="GO:1990230">
    <property type="term" value="C:iron-sulfur cluster transfer complex"/>
    <property type="evidence" value="ECO:0007669"/>
    <property type="project" value="TreeGrafter"/>
</dbReference>
<evidence type="ECO:0000256" key="5">
    <source>
        <dbReference type="SAM" id="Coils"/>
    </source>
</evidence>
<evidence type="ECO:0000259" key="6">
    <source>
        <dbReference type="PROSITE" id="PS50076"/>
    </source>
</evidence>
<evidence type="ECO:0000256" key="1">
    <source>
        <dbReference type="ARBA" id="ARBA00010476"/>
    </source>
</evidence>
<comment type="caution">
    <text evidence="7">The sequence shown here is derived from an EMBL/GenBank/DDBJ whole genome shotgun (WGS) entry which is preliminary data.</text>
</comment>
<name>A0AAE2YRH7_9PROT</name>
<organism evidence="7 8">
    <name type="scientific">Igneacidithiobacillus copahuensis</name>
    <dbReference type="NCBI Taxonomy" id="2724909"/>
    <lineage>
        <taxon>Bacteria</taxon>
        <taxon>Pseudomonadati</taxon>
        <taxon>Pseudomonadota</taxon>
        <taxon>Acidithiobacillia</taxon>
        <taxon>Acidithiobacillales</taxon>
        <taxon>Acidithiobacillaceae</taxon>
        <taxon>Igneacidithiobacillus</taxon>
    </lineage>
</organism>
<dbReference type="SUPFAM" id="SSF47144">
    <property type="entry name" value="HSC20 (HSCB), C-terminal oligomerisation domain"/>
    <property type="match status" value="1"/>
</dbReference>
<dbReference type="InterPro" id="IPR036386">
    <property type="entry name" value="HscB_C_sf"/>
</dbReference>
<feature type="domain" description="J" evidence="6">
    <location>
        <begin position="22"/>
        <end position="94"/>
    </location>
</feature>
<comment type="function">
    <text evidence="3 4">Co-chaperone involved in the maturation of iron-sulfur cluster-containing proteins. Seems to help targeting proteins to be folded toward HscA.</text>
</comment>
<accession>A0AAE2YRH7</accession>
<dbReference type="InterPro" id="IPR004640">
    <property type="entry name" value="HscB"/>
</dbReference>
<dbReference type="AlphaFoldDB" id="A0AAE2YRH7"/>
<dbReference type="InterPro" id="IPR009073">
    <property type="entry name" value="HscB_oligo_C"/>
</dbReference>
<dbReference type="GO" id="GO:0051259">
    <property type="term" value="P:protein complex oligomerization"/>
    <property type="evidence" value="ECO:0007669"/>
    <property type="project" value="InterPro"/>
</dbReference>
<dbReference type="GO" id="GO:0051087">
    <property type="term" value="F:protein-folding chaperone binding"/>
    <property type="evidence" value="ECO:0007669"/>
    <property type="project" value="InterPro"/>
</dbReference>
<evidence type="ECO:0000256" key="4">
    <source>
        <dbReference type="HAMAP-Rule" id="MF_00682"/>
    </source>
</evidence>
<dbReference type="PROSITE" id="PS50076">
    <property type="entry name" value="DNAJ_2"/>
    <property type="match status" value="1"/>
</dbReference>
<dbReference type="InterPro" id="IPR001623">
    <property type="entry name" value="DnaJ_domain"/>
</dbReference>
<dbReference type="PANTHER" id="PTHR14021">
    <property type="entry name" value="IRON-SULFUR CLUSTER CO-CHAPERONE PROTEIN HSCB"/>
    <property type="match status" value="1"/>
</dbReference>
<gene>
    <name evidence="4 7" type="primary">hscB</name>
    <name evidence="7" type="ORF">HFQ13_09825</name>
</gene>
<dbReference type="Proteomes" id="UP001197378">
    <property type="component" value="Unassembled WGS sequence"/>
</dbReference>
<protein>
    <recommendedName>
        <fullName evidence="4">Co-chaperone protein HscB homolog</fullName>
    </recommendedName>
</protein>
<dbReference type="PANTHER" id="PTHR14021:SF15">
    <property type="entry name" value="IRON-SULFUR CLUSTER CO-CHAPERONE PROTEIN HSCB"/>
    <property type="match status" value="1"/>
</dbReference>
<comment type="subunit">
    <text evidence="4">Interacts with HscA and stimulates its ATPase activity.</text>
</comment>
<dbReference type="Gene3D" id="1.20.1280.20">
    <property type="entry name" value="HscB, C-terminal domain"/>
    <property type="match status" value="1"/>
</dbReference>
<evidence type="ECO:0000313" key="8">
    <source>
        <dbReference type="Proteomes" id="UP001197378"/>
    </source>
</evidence>
<dbReference type="GO" id="GO:0006457">
    <property type="term" value="P:protein folding"/>
    <property type="evidence" value="ECO:0007669"/>
    <property type="project" value="UniProtKB-UniRule"/>
</dbReference>
<keyword evidence="2 4" id="KW-0143">Chaperone</keyword>
<reference evidence="7" key="1">
    <citation type="journal article" date="2021" name="ISME J.">
        <title>Genomic evolution of the class Acidithiobacillia: deep-branching Proteobacteria living in extreme acidic conditions.</title>
        <authorList>
            <person name="Moya-Beltran A."/>
            <person name="Beard S."/>
            <person name="Rojas-Villalobos C."/>
            <person name="Issotta F."/>
            <person name="Gallardo Y."/>
            <person name="Ulloa R."/>
            <person name="Giaveno A."/>
            <person name="Degli Esposti M."/>
            <person name="Johnson D.B."/>
            <person name="Quatrini R."/>
        </authorList>
    </citation>
    <scope>NUCLEOTIDE SEQUENCE</scope>
    <source>
        <strain evidence="7">VAN18-1</strain>
    </source>
</reference>
<dbReference type="Pfam" id="PF07743">
    <property type="entry name" value="HSCB_C"/>
    <property type="match status" value="1"/>
</dbReference>
<evidence type="ECO:0000313" key="7">
    <source>
        <dbReference type="EMBL" id="MBU2788490.1"/>
    </source>
</evidence>
<dbReference type="NCBIfam" id="TIGR00714">
    <property type="entry name" value="hscB"/>
    <property type="match status" value="1"/>
</dbReference>
<keyword evidence="8" id="KW-1185">Reference proteome</keyword>
<evidence type="ECO:0000256" key="2">
    <source>
        <dbReference type="ARBA" id="ARBA00023186"/>
    </source>
</evidence>
<keyword evidence="5" id="KW-0175">Coiled coil</keyword>
<dbReference type="Gene3D" id="1.10.287.110">
    <property type="entry name" value="DnaJ domain"/>
    <property type="match status" value="1"/>
</dbReference>